<dbReference type="SUPFAM" id="SSF53795">
    <property type="entry name" value="PEP carboxykinase-like"/>
    <property type="match status" value="1"/>
</dbReference>
<dbReference type="InterPro" id="IPR001272">
    <property type="entry name" value="PEP_carboxykinase_ATP"/>
</dbReference>
<dbReference type="GO" id="GO:0005829">
    <property type="term" value="C:cytosol"/>
    <property type="evidence" value="ECO:0007669"/>
    <property type="project" value="TreeGrafter"/>
</dbReference>
<name>A0AA86SW95_9FABA</name>
<dbReference type="GO" id="GO:0006094">
    <property type="term" value="P:gluconeogenesis"/>
    <property type="evidence" value="ECO:0007669"/>
    <property type="project" value="InterPro"/>
</dbReference>
<dbReference type="AlphaFoldDB" id="A0AA86SW95"/>
<dbReference type="GO" id="GO:0005524">
    <property type="term" value="F:ATP binding"/>
    <property type="evidence" value="ECO:0007669"/>
    <property type="project" value="InterPro"/>
</dbReference>
<dbReference type="EMBL" id="OY731406">
    <property type="protein sequence ID" value="CAJ1973961.1"/>
    <property type="molecule type" value="Genomic_DNA"/>
</dbReference>
<protein>
    <submittedName>
        <fullName evidence="1">Uncharacterized protein</fullName>
    </submittedName>
</protein>
<organism evidence="1 2">
    <name type="scientific">Sphenostylis stenocarpa</name>
    <dbReference type="NCBI Taxonomy" id="92480"/>
    <lineage>
        <taxon>Eukaryota</taxon>
        <taxon>Viridiplantae</taxon>
        <taxon>Streptophyta</taxon>
        <taxon>Embryophyta</taxon>
        <taxon>Tracheophyta</taxon>
        <taxon>Spermatophyta</taxon>
        <taxon>Magnoliopsida</taxon>
        <taxon>eudicotyledons</taxon>
        <taxon>Gunneridae</taxon>
        <taxon>Pentapetalae</taxon>
        <taxon>rosids</taxon>
        <taxon>fabids</taxon>
        <taxon>Fabales</taxon>
        <taxon>Fabaceae</taxon>
        <taxon>Papilionoideae</taxon>
        <taxon>50 kb inversion clade</taxon>
        <taxon>NPAAA clade</taxon>
        <taxon>indigoferoid/millettioid clade</taxon>
        <taxon>Phaseoleae</taxon>
        <taxon>Sphenostylis</taxon>
    </lineage>
</organism>
<dbReference type="InterPro" id="IPR013035">
    <property type="entry name" value="PEP_carboxykinase_C"/>
</dbReference>
<gene>
    <name evidence="1" type="ORF">AYBTSS11_LOCUS26028</name>
</gene>
<keyword evidence="2" id="KW-1185">Reference proteome</keyword>
<dbReference type="Gramene" id="rna-AYBTSS11_LOCUS26028">
    <property type="protein sequence ID" value="CAJ1973961.1"/>
    <property type="gene ID" value="gene-AYBTSS11_LOCUS26028"/>
</dbReference>
<dbReference type="PANTHER" id="PTHR30031:SF28">
    <property type="entry name" value="PHOSPHOENOLPYRUVATE CARBOXYKINASE (ATP)"/>
    <property type="match status" value="1"/>
</dbReference>
<accession>A0AA86SW95</accession>
<dbReference type="Gene3D" id="3.90.228.20">
    <property type="match status" value="1"/>
</dbReference>
<proteinExistence type="predicted"/>
<dbReference type="Proteomes" id="UP001189624">
    <property type="component" value="Chromosome 9"/>
</dbReference>
<dbReference type="GO" id="GO:0004612">
    <property type="term" value="F:phosphoenolpyruvate carboxykinase (ATP) activity"/>
    <property type="evidence" value="ECO:0007669"/>
    <property type="project" value="InterPro"/>
</dbReference>
<reference evidence="1" key="1">
    <citation type="submission" date="2023-10" db="EMBL/GenBank/DDBJ databases">
        <authorList>
            <person name="Domelevo Entfellner J.-B."/>
        </authorList>
    </citation>
    <scope>NUCLEOTIDE SEQUENCE</scope>
</reference>
<dbReference type="PANTHER" id="PTHR30031">
    <property type="entry name" value="PHOSPHOENOLPYRUVATE CARBOXYKINASE ATP"/>
    <property type="match status" value="1"/>
</dbReference>
<evidence type="ECO:0000313" key="2">
    <source>
        <dbReference type="Proteomes" id="UP001189624"/>
    </source>
</evidence>
<sequence length="73" mass="8015">MNIALRLKCLGLRSLEGVPSEILDPVNTKAYQDTLLKLASLFKKNFDGFTAYKIGGDQKLTEEVVSAGPFDKP</sequence>
<evidence type="ECO:0000313" key="1">
    <source>
        <dbReference type="EMBL" id="CAJ1973961.1"/>
    </source>
</evidence>